<dbReference type="Proteomes" id="UP000001173">
    <property type="component" value="Chromosome"/>
</dbReference>
<keyword evidence="10" id="KW-1185">Reference proteome</keyword>
<gene>
    <name evidence="9" type="ordered locus">ZMO0703</name>
</gene>
<dbReference type="Pfam" id="PF07676">
    <property type="entry name" value="PD40"/>
    <property type="match status" value="3"/>
</dbReference>
<evidence type="ECO:0000259" key="8">
    <source>
        <dbReference type="Pfam" id="PF00930"/>
    </source>
</evidence>
<dbReference type="Gene3D" id="3.40.50.1820">
    <property type="entry name" value="alpha/beta hydrolase"/>
    <property type="match status" value="1"/>
</dbReference>
<sequence>MMKRLFSLLPKIDTVRNNRNFGRKKTKTWLASLLLPISLAVSSPYPLWASSALPKTPASSSQEALLAALEKWMALPRDSQLTAAHHHKEWAFVRYQAGQHQLLLTRPDPQADSLPLDCILAHYKEDDGQALYNLTFSPDDSQLAYVRGGDPEFPDAPPPNPTFQPQAPEATIHLIDLTSASDNIIASGYNPIFSPDGQSLVYISKNSLWLYKRDSQTPPQKLFTIRGHIRDLSWSPNGQSLAFVDDRIDHGFIALYRITSGQLEYLPAAFGNDLFPVFSPDSQKLAFIRAYEPPQSISSSDREKGWWSLIIADINDLTLTEKWHAPKGQGEAYAGTRHQNLYWTEQNQILFPWEQDGWLHIYSLNPDNGKVSPLMQGAFEVEQFIVDKAKNRLIYSANRDNRDHYSLWARSLSSEKTERLGSQESLAFQPAIANGALAALISNNFQLPHPALVTENSFHSLTSEKAWDVARQNFTPVESVHFLASDGKESYGQFFAARHNRNKPHPTLLFLHGGPRRQMLDGFPAQNYYQNAYIFNQFLANNGYNVLSVNYRGGSGYGHDYREAPETGRQGASEYRDIMGAVRYLQNRPDVDKAHIALWGGSWGGYLTALALARNSDIFKAGVDFHGVHNMLRPAPANLSPDAQRESQKLMWQSSPLANLDQWRAPVLVIHGDDDHNVPFTQSEELTHLLQNRGIPHEELAFPNERHGFLLYRHWLTAYNKSFLFISRYLYENAGKNVNE</sequence>
<evidence type="ECO:0000313" key="9">
    <source>
        <dbReference type="EMBL" id="AAV89327.2"/>
    </source>
</evidence>
<evidence type="ECO:0000256" key="3">
    <source>
        <dbReference type="ARBA" id="ARBA00022990"/>
    </source>
</evidence>
<reference evidence="9 10" key="2">
    <citation type="journal article" date="2009" name="Nat. Biotechnol.">
        <title>Improved genome annotation for Zymomonas mobilis.</title>
        <authorList>
            <person name="Yang S."/>
            <person name="Pappas K.M."/>
            <person name="Hauser L.J."/>
            <person name="Land M.L."/>
            <person name="Chen G.L."/>
            <person name="Hurst G.B."/>
            <person name="Pan C."/>
            <person name="Kouvelis V.N."/>
            <person name="Typas M.A."/>
            <person name="Pelletier D.A."/>
            <person name="Klingeman D.M."/>
            <person name="Chang Y.J."/>
            <person name="Samatova N.F."/>
            <person name="Brown S.D."/>
        </authorList>
    </citation>
    <scope>NUCLEOTIDE SEQUENCE [LARGE SCALE GENOMIC DNA]</scope>
    <source>
        <strain evidence="10">ATCC 31821 / ZM4 / CP4</strain>
    </source>
</reference>
<dbReference type="SUPFAM" id="SSF82171">
    <property type="entry name" value="DPP6 N-terminal domain-like"/>
    <property type="match status" value="1"/>
</dbReference>
<proteinExistence type="predicted"/>
<dbReference type="HOGENOM" id="CLU_395743_0_0_5"/>
<evidence type="ECO:0000256" key="5">
    <source>
        <dbReference type="ARBA" id="ARBA00032596"/>
    </source>
</evidence>
<protein>
    <recommendedName>
        <fullName evidence="5">Acyl-peptide hydrolase</fullName>
    </recommendedName>
    <alternativeName>
        <fullName evidence="4">Acylaminoacyl-peptidase</fullName>
    </alternativeName>
</protein>
<dbReference type="InterPro" id="IPR002471">
    <property type="entry name" value="Pept_S9_AS"/>
</dbReference>
<dbReference type="InterPro" id="IPR001375">
    <property type="entry name" value="Peptidase_S9_cat"/>
</dbReference>
<dbReference type="PROSITE" id="PS00708">
    <property type="entry name" value="PRO_ENDOPEP_SER"/>
    <property type="match status" value="1"/>
</dbReference>
<keyword evidence="3" id="KW-0007">Acetylation</keyword>
<dbReference type="eggNOG" id="COG0823">
    <property type="taxonomic scope" value="Bacteria"/>
</dbReference>
<evidence type="ECO:0000256" key="4">
    <source>
        <dbReference type="ARBA" id="ARBA00032284"/>
    </source>
</evidence>
<dbReference type="GO" id="GO:0006508">
    <property type="term" value="P:proteolysis"/>
    <property type="evidence" value="ECO:0007669"/>
    <property type="project" value="UniProtKB-KW"/>
</dbReference>
<reference evidence="9 10" key="1">
    <citation type="journal article" date="2005" name="Nat. Biotechnol.">
        <title>The genome sequence of the ethanologenic bacterium Zymomonas mobilis ZM4.</title>
        <authorList>
            <person name="Seo J.S."/>
            <person name="Chong H."/>
            <person name="Park H.S."/>
            <person name="Yoon K.O."/>
            <person name="Jung C."/>
            <person name="Kim J.J."/>
            <person name="Hong J.H."/>
            <person name="Kim H."/>
            <person name="Kim J.H."/>
            <person name="Kil J.I."/>
            <person name="Park C.J."/>
            <person name="Oh H.M."/>
            <person name="Lee J.S."/>
            <person name="Jin S.J."/>
            <person name="Um H.W."/>
            <person name="Lee H.J."/>
            <person name="Oh S.J."/>
            <person name="Kim J.Y."/>
            <person name="Kang H.L."/>
            <person name="Lee S.Y."/>
            <person name="Lee K.J."/>
            <person name="Kang H.S."/>
        </authorList>
    </citation>
    <scope>NUCLEOTIDE SEQUENCE [LARGE SCALE GENOMIC DNA]</scope>
    <source>
        <strain evidence="10">ATCC 31821 / ZM4 / CP4</strain>
    </source>
</reference>
<dbReference type="PANTHER" id="PTHR11731:SF193">
    <property type="entry name" value="DIPEPTIDYL PEPTIDASE 9"/>
    <property type="match status" value="1"/>
</dbReference>
<dbReference type="GO" id="GO:0004252">
    <property type="term" value="F:serine-type endopeptidase activity"/>
    <property type="evidence" value="ECO:0007669"/>
    <property type="project" value="InterPro"/>
</dbReference>
<evidence type="ECO:0000256" key="1">
    <source>
        <dbReference type="ARBA" id="ARBA00022670"/>
    </source>
</evidence>
<dbReference type="InterPro" id="IPR029058">
    <property type="entry name" value="AB_hydrolase_fold"/>
</dbReference>
<dbReference type="STRING" id="264203.ZMO0703"/>
<dbReference type="GO" id="GO:0008239">
    <property type="term" value="F:dipeptidyl-peptidase activity"/>
    <property type="evidence" value="ECO:0007669"/>
    <property type="project" value="TreeGrafter"/>
</dbReference>
<dbReference type="SUPFAM" id="SSF53474">
    <property type="entry name" value="alpha/beta-Hydrolases"/>
    <property type="match status" value="1"/>
</dbReference>
<dbReference type="KEGG" id="zmo:ZMO0703"/>
<accession>Q5NPN5</accession>
<dbReference type="Pfam" id="PF00930">
    <property type="entry name" value="DPPIV_N"/>
    <property type="match status" value="1"/>
</dbReference>
<dbReference type="InterPro" id="IPR011659">
    <property type="entry name" value="WD40"/>
</dbReference>
<evidence type="ECO:0000256" key="2">
    <source>
        <dbReference type="ARBA" id="ARBA00022801"/>
    </source>
</evidence>
<feature type="domain" description="Dipeptidylpeptidase IV N-terminal" evidence="8">
    <location>
        <begin position="329"/>
        <end position="431"/>
    </location>
</feature>
<evidence type="ECO:0000259" key="7">
    <source>
        <dbReference type="Pfam" id="PF00326"/>
    </source>
</evidence>
<dbReference type="InterPro" id="IPR011042">
    <property type="entry name" value="6-blade_b-propeller_TolB-like"/>
</dbReference>
<dbReference type="Pfam" id="PF00326">
    <property type="entry name" value="Peptidase_S9"/>
    <property type="match status" value="1"/>
</dbReference>
<organism evidence="9 10">
    <name type="scientific">Zymomonas mobilis subsp. mobilis (strain ATCC 31821 / ZM4 / CP4)</name>
    <dbReference type="NCBI Taxonomy" id="264203"/>
    <lineage>
        <taxon>Bacteria</taxon>
        <taxon>Pseudomonadati</taxon>
        <taxon>Pseudomonadota</taxon>
        <taxon>Alphaproteobacteria</taxon>
        <taxon>Sphingomonadales</taxon>
        <taxon>Zymomonadaceae</taxon>
        <taxon>Zymomonas</taxon>
    </lineage>
</organism>
<dbReference type="RefSeq" id="WP_011240590.1">
    <property type="nucleotide sequence ID" value="NC_006526.2"/>
</dbReference>
<evidence type="ECO:0000256" key="6">
    <source>
        <dbReference type="ARBA" id="ARBA00045885"/>
    </source>
</evidence>
<dbReference type="Gene3D" id="2.120.10.30">
    <property type="entry name" value="TolB, C-terminal domain"/>
    <property type="match status" value="1"/>
</dbReference>
<feature type="domain" description="Peptidase S9 prolyl oligopeptidase catalytic" evidence="7">
    <location>
        <begin position="537"/>
        <end position="730"/>
    </location>
</feature>
<dbReference type="AlphaFoldDB" id="Q5NPN5"/>
<comment type="function">
    <text evidence="6">This enzyme catalyzes the hydrolysis of the N-terminal peptide bond of an N-acetylated peptide to generate an N-acetylated amino acid and a peptide with a free N-terminus. It preferentially cleaves off Ac-Ala, Ac-Met and Ac-Ser. Also, involved in the degradation of oxidized and glycated proteins.</text>
</comment>
<dbReference type="EMBL" id="AE008692">
    <property type="protein sequence ID" value="AAV89327.2"/>
    <property type="molecule type" value="Genomic_DNA"/>
</dbReference>
<dbReference type="InterPro" id="IPR050278">
    <property type="entry name" value="Serine_Prot_S9B/DPPIV"/>
</dbReference>
<keyword evidence="1" id="KW-0645">Protease</keyword>
<dbReference type="InterPro" id="IPR002469">
    <property type="entry name" value="Peptidase_S9B_N"/>
</dbReference>
<dbReference type="PANTHER" id="PTHR11731">
    <property type="entry name" value="PROTEASE FAMILY S9B,C DIPEPTIDYL-PEPTIDASE IV-RELATED"/>
    <property type="match status" value="1"/>
</dbReference>
<keyword evidence="2" id="KW-0378">Hydrolase</keyword>
<evidence type="ECO:0000313" key="10">
    <source>
        <dbReference type="Proteomes" id="UP000001173"/>
    </source>
</evidence>
<name>Q5NPN5_ZYMMO</name>
<dbReference type="eggNOG" id="COG1506">
    <property type="taxonomic scope" value="Bacteria"/>
</dbReference>